<dbReference type="SMART" id="SM00028">
    <property type="entry name" value="TPR"/>
    <property type="match status" value="4"/>
</dbReference>
<dbReference type="Pfam" id="PF00515">
    <property type="entry name" value="TPR_1"/>
    <property type="match status" value="1"/>
</dbReference>
<dbReference type="Gene3D" id="1.25.40.10">
    <property type="entry name" value="Tetratricopeptide repeat domain"/>
    <property type="match status" value="2"/>
</dbReference>
<keyword evidence="1" id="KW-0677">Repeat</keyword>
<evidence type="ECO:0000256" key="1">
    <source>
        <dbReference type="ARBA" id="ARBA00022737"/>
    </source>
</evidence>
<dbReference type="STRING" id="290512.Paes_1876"/>
<dbReference type="InterPro" id="IPR019734">
    <property type="entry name" value="TPR_rpt"/>
</dbReference>
<keyword evidence="5" id="KW-1185">Reference proteome</keyword>
<dbReference type="PANTHER" id="PTHR45586">
    <property type="entry name" value="TPR REPEAT-CONTAINING PROTEIN PA4667"/>
    <property type="match status" value="1"/>
</dbReference>
<proteinExistence type="predicted"/>
<feature type="repeat" description="TPR" evidence="3">
    <location>
        <begin position="88"/>
        <end position="121"/>
    </location>
</feature>
<evidence type="ECO:0000256" key="3">
    <source>
        <dbReference type="PROSITE-ProRule" id="PRU00339"/>
    </source>
</evidence>
<evidence type="ECO:0000313" key="5">
    <source>
        <dbReference type="Proteomes" id="UP000002725"/>
    </source>
</evidence>
<keyword evidence="2 3" id="KW-0802">TPR repeat</keyword>
<dbReference type="AlphaFoldDB" id="B4S4J2"/>
<dbReference type="PROSITE" id="PS50005">
    <property type="entry name" value="TPR"/>
    <property type="match status" value="3"/>
</dbReference>
<protein>
    <submittedName>
        <fullName evidence="4">Tetratricopeptide TPR_2 repeat protein</fullName>
    </submittedName>
</protein>
<dbReference type="HOGENOM" id="CLU_117533_0_0_10"/>
<feature type="repeat" description="TPR" evidence="3">
    <location>
        <begin position="122"/>
        <end position="155"/>
    </location>
</feature>
<evidence type="ECO:0000256" key="2">
    <source>
        <dbReference type="ARBA" id="ARBA00022803"/>
    </source>
</evidence>
<sequence length="201" mass="23125">MYQISLQRFKPSLRAMTAIMLLVVGATHLSGCDQSAKQIKDLQQEVWQNPDSPEAYIKLGTAHARQEQYDAAIDAYEKALSLDPDSGERVFPVLGAIAFNREEYEKALDYFHKSLAFSPEDSLRFYDMGNVYLKLEQNENAIEAYRKAIEFSVSFEEAYYNLAISYIRNGQKKEAEKIYSWLQERNNYLSVSLEGHLNPDK</sequence>
<dbReference type="PANTHER" id="PTHR45586:SF1">
    <property type="entry name" value="LIPOPOLYSACCHARIDE ASSEMBLY PROTEIN B"/>
    <property type="match status" value="1"/>
</dbReference>
<gene>
    <name evidence="4" type="ordered locus">Paes_1876</name>
</gene>
<dbReference type="RefSeq" id="WP_012506421.1">
    <property type="nucleotide sequence ID" value="NC_011059.1"/>
</dbReference>
<dbReference type="InterPro" id="IPR011990">
    <property type="entry name" value="TPR-like_helical_dom_sf"/>
</dbReference>
<dbReference type="InterPro" id="IPR051012">
    <property type="entry name" value="CellSynth/LPSAsmb/PSIAsmb"/>
</dbReference>
<accession>B4S4J2</accession>
<dbReference type="SUPFAM" id="SSF48452">
    <property type="entry name" value="TPR-like"/>
    <property type="match status" value="1"/>
</dbReference>
<reference evidence="4" key="1">
    <citation type="submission" date="2008-06" db="EMBL/GenBank/DDBJ databases">
        <title>Complete sequence of chromosome of Prosthecochloris aestuarii DSM 271.</title>
        <authorList>
            <consortium name="US DOE Joint Genome Institute"/>
            <person name="Lucas S."/>
            <person name="Copeland A."/>
            <person name="Lapidus A."/>
            <person name="Glavina del Rio T."/>
            <person name="Dalin E."/>
            <person name="Tice H."/>
            <person name="Bruce D."/>
            <person name="Goodwin L."/>
            <person name="Pitluck S."/>
            <person name="Schmutz J."/>
            <person name="Larimer F."/>
            <person name="Land M."/>
            <person name="Hauser L."/>
            <person name="Kyrpides N."/>
            <person name="Anderson I."/>
            <person name="Liu Z."/>
            <person name="Li T."/>
            <person name="Zhao F."/>
            <person name="Overmann J."/>
            <person name="Bryant D.A."/>
            <person name="Richardson P."/>
        </authorList>
    </citation>
    <scope>NUCLEOTIDE SEQUENCE [LARGE SCALE GENOMIC DNA]</scope>
    <source>
        <strain evidence="4">DSM 271</strain>
    </source>
</reference>
<dbReference type="EMBL" id="CP001108">
    <property type="protein sequence ID" value="ACF46888.1"/>
    <property type="molecule type" value="Genomic_DNA"/>
</dbReference>
<organism evidence="4 5">
    <name type="scientific">Prosthecochloris aestuarii (strain DSM 271 / SK 413)</name>
    <dbReference type="NCBI Taxonomy" id="290512"/>
    <lineage>
        <taxon>Bacteria</taxon>
        <taxon>Pseudomonadati</taxon>
        <taxon>Chlorobiota</taxon>
        <taxon>Chlorobiia</taxon>
        <taxon>Chlorobiales</taxon>
        <taxon>Chlorobiaceae</taxon>
        <taxon>Prosthecochloris</taxon>
    </lineage>
</organism>
<feature type="repeat" description="TPR" evidence="3">
    <location>
        <begin position="53"/>
        <end position="86"/>
    </location>
</feature>
<dbReference type="Proteomes" id="UP000002725">
    <property type="component" value="Chromosome"/>
</dbReference>
<dbReference type="KEGG" id="paa:Paes_1876"/>
<evidence type="ECO:0000313" key="4">
    <source>
        <dbReference type="EMBL" id="ACF46888.1"/>
    </source>
</evidence>
<dbReference type="eggNOG" id="COG0457">
    <property type="taxonomic scope" value="Bacteria"/>
</dbReference>
<dbReference type="PROSITE" id="PS50293">
    <property type="entry name" value="TPR_REGION"/>
    <property type="match status" value="1"/>
</dbReference>
<name>B4S4J2_PROA2</name>
<dbReference type="Pfam" id="PF13414">
    <property type="entry name" value="TPR_11"/>
    <property type="match status" value="1"/>
</dbReference>